<dbReference type="EMBL" id="BT140111">
    <property type="protein sequence ID" value="AFK39906.1"/>
    <property type="molecule type" value="mRNA"/>
</dbReference>
<accession>I3SI14</accession>
<proteinExistence type="evidence at transcript level"/>
<sequence length="49" mass="5346">MVEGDIALEPARYHFLIVSTTLAFSITYFESSFPSKDTTISAVGEFAGK</sequence>
<reference evidence="1" key="1">
    <citation type="submission" date="2012-05" db="EMBL/GenBank/DDBJ databases">
        <authorList>
            <person name="Krishnakumar V."/>
            <person name="Cheung F."/>
            <person name="Xiao Y."/>
            <person name="Chan A."/>
            <person name="Moskal W.A."/>
            <person name="Town C.D."/>
        </authorList>
    </citation>
    <scope>NUCLEOTIDE SEQUENCE</scope>
</reference>
<evidence type="ECO:0000313" key="1">
    <source>
        <dbReference type="EMBL" id="AFK39906.1"/>
    </source>
</evidence>
<organism evidence="1">
    <name type="scientific">Medicago truncatula</name>
    <name type="common">Barrel medic</name>
    <name type="synonym">Medicago tribuloides</name>
    <dbReference type="NCBI Taxonomy" id="3880"/>
    <lineage>
        <taxon>Eukaryota</taxon>
        <taxon>Viridiplantae</taxon>
        <taxon>Streptophyta</taxon>
        <taxon>Embryophyta</taxon>
        <taxon>Tracheophyta</taxon>
        <taxon>Spermatophyta</taxon>
        <taxon>Magnoliopsida</taxon>
        <taxon>eudicotyledons</taxon>
        <taxon>Gunneridae</taxon>
        <taxon>Pentapetalae</taxon>
        <taxon>rosids</taxon>
        <taxon>fabids</taxon>
        <taxon>Fabales</taxon>
        <taxon>Fabaceae</taxon>
        <taxon>Papilionoideae</taxon>
        <taxon>50 kb inversion clade</taxon>
        <taxon>NPAAA clade</taxon>
        <taxon>Hologalegina</taxon>
        <taxon>IRL clade</taxon>
        <taxon>Trifolieae</taxon>
        <taxon>Medicago</taxon>
    </lineage>
</organism>
<dbReference type="AlphaFoldDB" id="I3SI14"/>
<protein>
    <submittedName>
        <fullName evidence="1">Uncharacterized protein</fullName>
    </submittedName>
</protein>
<name>I3SI14_MEDTR</name>